<organism evidence="4 5">
    <name type="scientific">Agrobacterium larrymoorei</name>
    <dbReference type="NCBI Taxonomy" id="160699"/>
    <lineage>
        <taxon>Bacteria</taxon>
        <taxon>Pseudomonadati</taxon>
        <taxon>Pseudomonadota</taxon>
        <taxon>Alphaproteobacteria</taxon>
        <taxon>Hyphomicrobiales</taxon>
        <taxon>Rhizobiaceae</taxon>
        <taxon>Rhizobium/Agrobacterium group</taxon>
        <taxon>Agrobacterium</taxon>
    </lineage>
</organism>
<reference evidence="4" key="1">
    <citation type="submission" date="2023-08" db="EMBL/GenBank/DDBJ databases">
        <title>Functional and genomic diversity of the sorghum phyllosphere microbiome.</title>
        <authorList>
            <person name="Shade A."/>
        </authorList>
    </citation>
    <scope>NUCLEOTIDE SEQUENCE</scope>
    <source>
        <strain evidence="4">SORGH_AS_0974</strain>
    </source>
</reference>
<dbReference type="NCBIfam" id="NF006091">
    <property type="entry name" value="PRK08243.1"/>
    <property type="match status" value="1"/>
</dbReference>
<dbReference type="PANTHER" id="PTHR43004">
    <property type="entry name" value="TRK SYSTEM POTASSIUM UPTAKE PROTEIN"/>
    <property type="match status" value="1"/>
</dbReference>
<evidence type="ECO:0000313" key="5">
    <source>
        <dbReference type="Proteomes" id="UP001255601"/>
    </source>
</evidence>
<keyword evidence="4" id="KW-0560">Oxidoreductase</keyword>
<dbReference type="InterPro" id="IPR012733">
    <property type="entry name" value="HB_mOase"/>
</dbReference>
<comment type="caution">
    <text evidence="4">The sequence shown here is derived from an EMBL/GenBank/DDBJ whole genome shotgun (WGS) entry which is preliminary data.</text>
</comment>
<dbReference type="InterPro" id="IPR002938">
    <property type="entry name" value="FAD-bd"/>
</dbReference>
<dbReference type="AlphaFoldDB" id="A0AAJ2ETB0"/>
<dbReference type="InterPro" id="IPR050641">
    <property type="entry name" value="RIFMO-like"/>
</dbReference>
<dbReference type="SUPFAM" id="SSF54373">
    <property type="entry name" value="FAD-linked reductases, C-terminal domain"/>
    <property type="match status" value="1"/>
</dbReference>
<gene>
    <name evidence="4" type="ORF">QE369_000330</name>
</gene>
<protein>
    <submittedName>
        <fullName evidence="4">p-hydroxybenzoate 3-monooxygenase</fullName>
        <ecNumber evidence="4">1.14.13.2</ecNumber>
    </submittedName>
</protein>
<sequence>MSFRCSEMRRLSARPSDRHLAEFNEHEYQGGASVSFGTRDFAPLTIPLTKLEKRPGGNMRTQVVIIGSGPAGLLLGQSLSNAGIDNVILDRVGKDYILGRVRAGVLEEGTVHLLEKAGLAERLHAEGVPHSGFSLAFDGGDHRIDLQDLTAGKRVVVYGQTEVTHDAMDARERGGYLTVYDALNVEPHAFDGDRPYVTYEKNGATFRIDCDFIAGCDGFHGAARKAVPRRAIQEFEKVYPFGWLGILADVEPVHDELIYANHPRGFALCSMRSHTRSRYYIQCPLDEKVEKWSDDRFWDEIRTRLPVHHAEAMRTAPSFEKSIAPLRSFVCEPMRFGRLFLAGDAAHIVPPTGAKGLNLAASDVHYLSDAIIEHYKERSDEGLDAYSRRALSRVWKAVRFSWWMTTMMHRFPDAGDFGQKLQEAELGYLVQSRAAATALAENYVGLPH</sequence>
<dbReference type="PRINTS" id="PR00420">
    <property type="entry name" value="RNGMNOXGNASE"/>
</dbReference>
<accession>A0AAJ2ETB0</accession>
<dbReference type="Gene3D" id="3.50.50.60">
    <property type="entry name" value="FAD/NAD(P)-binding domain"/>
    <property type="match status" value="1"/>
</dbReference>
<evidence type="ECO:0000259" key="3">
    <source>
        <dbReference type="Pfam" id="PF01494"/>
    </source>
</evidence>
<name>A0AAJ2ETB0_9HYPH</name>
<dbReference type="GO" id="GO:0043639">
    <property type="term" value="P:benzoate catabolic process"/>
    <property type="evidence" value="ECO:0007669"/>
    <property type="project" value="InterPro"/>
</dbReference>
<evidence type="ECO:0000256" key="1">
    <source>
        <dbReference type="ARBA" id="ARBA00022630"/>
    </source>
</evidence>
<keyword evidence="2" id="KW-0274">FAD</keyword>
<dbReference type="Proteomes" id="UP001255601">
    <property type="component" value="Unassembled WGS sequence"/>
</dbReference>
<dbReference type="Pfam" id="PF01494">
    <property type="entry name" value="FAD_binding_3"/>
    <property type="match status" value="1"/>
</dbReference>
<evidence type="ECO:0000256" key="2">
    <source>
        <dbReference type="ARBA" id="ARBA00022827"/>
    </source>
</evidence>
<dbReference type="Gene3D" id="3.30.9.10">
    <property type="entry name" value="D-Amino Acid Oxidase, subunit A, domain 2"/>
    <property type="match status" value="1"/>
</dbReference>
<dbReference type="SUPFAM" id="SSF51905">
    <property type="entry name" value="FAD/NAD(P)-binding domain"/>
    <property type="match status" value="1"/>
</dbReference>
<proteinExistence type="predicted"/>
<dbReference type="GO" id="GO:0071949">
    <property type="term" value="F:FAD binding"/>
    <property type="evidence" value="ECO:0007669"/>
    <property type="project" value="InterPro"/>
</dbReference>
<evidence type="ECO:0000313" key="4">
    <source>
        <dbReference type="EMBL" id="MDR6100152.1"/>
    </source>
</evidence>
<keyword evidence="1" id="KW-0285">Flavoprotein</keyword>
<dbReference type="InterPro" id="IPR036188">
    <property type="entry name" value="FAD/NAD-bd_sf"/>
</dbReference>
<feature type="domain" description="FAD-binding" evidence="3">
    <location>
        <begin position="60"/>
        <end position="401"/>
    </location>
</feature>
<dbReference type="PANTHER" id="PTHR43004:SF3">
    <property type="entry name" value="P-HYDROXYBENZOATE HYDROXYLASE"/>
    <property type="match status" value="1"/>
</dbReference>
<dbReference type="NCBIfam" id="TIGR02360">
    <property type="entry name" value="pbenz_hydroxyl"/>
    <property type="match status" value="1"/>
</dbReference>
<dbReference type="EMBL" id="JAVIZC010000001">
    <property type="protein sequence ID" value="MDR6100152.1"/>
    <property type="molecule type" value="Genomic_DNA"/>
</dbReference>
<dbReference type="EC" id="1.14.13.2" evidence="4"/>
<dbReference type="GO" id="GO:0018659">
    <property type="term" value="F:4-hydroxybenzoate 3-monooxygenase activity"/>
    <property type="evidence" value="ECO:0007669"/>
    <property type="project" value="UniProtKB-EC"/>
</dbReference>